<feature type="domain" description="Rieske" evidence="7">
    <location>
        <begin position="5"/>
        <end position="100"/>
    </location>
</feature>
<dbReference type="SUPFAM" id="SSF50022">
    <property type="entry name" value="ISP domain"/>
    <property type="match status" value="1"/>
</dbReference>
<dbReference type="CDD" id="cd03528">
    <property type="entry name" value="Rieske_RO_ferredoxin"/>
    <property type="match status" value="1"/>
</dbReference>
<dbReference type="PANTHER" id="PTHR21496:SF0">
    <property type="entry name" value="RIESKE DOMAIN-CONTAINING PROTEIN"/>
    <property type="match status" value="1"/>
</dbReference>
<comment type="cofactor">
    <cofactor evidence="5">
        <name>[2Fe-2S] cluster</name>
        <dbReference type="ChEBI" id="CHEBI:190135"/>
    </cofactor>
</comment>
<organism evidence="8 9">
    <name type="scientific">Ideonella livida</name>
    <dbReference type="NCBI Taxonomy" id="2707176"/>
    <lineage>
        <taxon>Bacteria</taxon>
        <taxon>Pseudomonadati</taxon>
        <taxon>Pseudomonadota</taxon>
        <taxon>Betaproteobacteria</taxon>
        <taxon>Burkholderiales</taxon>
        <taxon>Sphaerotilaceae</taxon>
        <taxon>Ideonella</taxon>
    </lineage>
</organism>
<comment type="caution">
    <text evidence="8">The sequence shown here is derived from an EMBL/GenBank/DDBJ whole genome shotgun (WGS) entry which is preliminary data.</text>
</comment>
<dbReference type="GO" id="GO:0051537">
    <property type="term" value="F:2 iron, 2 sulfur cluster binding"/>
    <property type="evidence" value="ECO:0007669"/>
    <property type="project" value="UniProtKB-KW"/>
</dbReference>
<keyword evidence="4" id="KW-0411">Iron-sulfur</keyword>
<keyword evidence="2" id="KW-0479">Metal-binding</keyword>
<evidence type="ECO:0000256" key="4">
    <source>
        <dbReference type="ARBA" id="ARBA00023014"/>
    </source>
</evidence>
<evidence type="ECO:0000313" key="8">
    <source>
        <dbReference type="EMBL" id="NDY92052.1"/>
    </source>
</evidence>
<dbReference type="PANTHER" id="PTHR21496">
    <property type="entry name" value="FERREDOXIN-RELATED"/>
    <property type="match status" value="1"/>
</dbReference>
<evidence type="ECO:0000256" key="2">
    <source>
        <dbReference type="ARBA" id="ARBA00022723"/>
    </source>
</evidence>
<dbReference type="Pfam" id="PF00355">
    <property type="entry name" value="Rieske"/>
    <property type="match status" value="1"/>
</dbReference>
<dbReference type="InterPro" id="IPR036922">
    <property type="entry name" value="Rieske_2Fe-2S_sf"/>
</dbReference>
<evidence type="ECO:0000256" key="6">
    <source>
        <dbReference type="ARBA" id="ARBA00038001"/>
    </source>
</evidence>
<dbReference type="AlphaFoldDB" id="A0A7C9PIK0"/>
<evidence type="ECO:0000256" key="3">
    <source>
        <dbReference type="ARBA" id="ARBA00023004"/>
    </source>
</evidence>
<dbReference type="InterPro" id="IPR012747">
    <property type="entry name" value="MocE_2FeS"/>
</dbReference>
<dbReference type="EMBL" id="JAAGOH010000014">
    <property type="protein sequence ID" value="NDY92052.1"/>
    <property type="molecule type" value="Genomic_DNA"/>
</dbReference>
<dbReference type="NCBIfam" id="TIGR02377">
    <property type="entry name" value="MocE_fam_FeS"/>
    <property type="match status" value="1"/>
</dbReference>
<evidence type="ECO:0000259" key="7">
    <source>
        <dbReference type="PROSITE" id="PS51296"/>
    </source>
</evidence>
<gene>
    <name evidence="8" type="ORF">G3A44_12720</name>
</gene>
<comment type="similarity">
    <text evidence="6">Belongs to the bacterial ring-hydroxylating dioxygenase ferredoxin component family.</text>
</comment>
<dbReference type="PROSITE" id="PS51296">
    <property type="entry name" value="RIESKE"/>
    <property type="match status" value="1"/>
</dbReference>
<dbReference type="InterPro" id="IPR017941">
    <property type="entry name" value="Rieske_2Fe-2S"/>
</dbReference>
<dbReference type="Proteomes" id="UP000484255">
    <property type="component" value="Unassembled WGS sequence"/>
</dbReference>
<evidence type="ECO:0000313" key="9">
    <source>
        <dbReference type="Proteomes" id="UP000484255"/>
    </source>
</evidence>
<keyword evidence="9" id="KW-1185">Reference proteome</keyword>
<dbReference type="Gene3D" id="2.102.10.10">
    <property type="entry name" value="Rieske [2Fe-2S] iron-sulphur domain"/>
    <property type="match status" value="1"/>
</dbReference>
<dbReference type="RefSeq" id="WP_163457903.1">
    <property type="nucleotide sequence ID" value="NZ_JAAGOH010000014.1"/>
</dbReference>
<dbReference type="GO" id="GO:0046872">
    <property type="term" value="F:metal ion binding"/>
    <property type="evidence" value="ECO:0007669"/>
    <property type="project" value="UniProtKB-KW"/>
</dbReference>
<evidence type="ECO:0000256" key="1">
    <source>
        <dbReference type="ARBA" id="ARBA00022714"/>
    </source>
</evidence>
<name>A0A7C9PIK0_9BURK</name>
<reference evidence="8 9" key="1">
    <citation type="submission" date="2020-02" db="EMBL/GenBank/DDBJ databases">
        <title>Ideonella bacterium strain TBM-1.</title>
        <authorList>
            <person name="Chen W.-M."/>
        </authorList>
    </citation>
    <scope>NUCLEOTIDE SEQUENCE [LARGE SCALE GENOMIC DNA]</scope>
    <source>
        <strain evidence="8 9">TBM-1</strain>
    </source>
</reference>
<protein>
    <submittedName>
        <fullName evidence="8">Rieske 2Fe-2S domain-containing protein</fullName>
    </submittedName>
</protein>
<sequence>MSRWIDACALDDIDDEDVRPFEHQGHAYALYRVDGQVYATDGLCTHERVALCDGLVMDHVIECPKHNGRFDIRTGRALGAPVCVNLRTYPAKADGGRVFIQIHTEPA</sequence>
<proteinExistence type="inferred from homology"/>
<evidence type="ECO:0000256" key="5">
    <source>
        <dbReference type="ARBA" id="ARBA00034078"/>
    </source>
</evidence>
<keyword evidence="1" id="KW-0001">2Fe-2S</keyword>
<keyword evidence="3" id="KW-0408">Iron</keyword>
<accession>A0A7C9PIK0</accession>